<evidence type="ECO:0000313" key="2">
    <source>
        <dbReference type="Proteomes" id="UP000005242"/>
    </source>
</evidence>
<dbReference type="InParanoid" id="I4YBU8"/>
<dbReference type="GeneID" id="18471060"/>
<accession>I4YBU8</accession>
<dbReference type="HOGENOM" id="CLU_1166634_0_0_1"/>
<gene>
    <name evidence="1" type="ORF">WALSEDRAFT_28794</name>
</gene>
<dbReference type="Proteomes" id="UP000005242">
    <property type="component" value="Unassembled WGS sequence"/>
</dbReference>
<dbReference type="EMBL" id="JH668232">
    <property type="protein sequence ID" value="EIM21440.1"/>
    <property type="molecule type" value="Genomic_DNA"/>
</dbReference>
<sequence length="238" mass="26624">MTDTRDTKRVQNLVRKYYCGPLARLSLVGLIACQYATLRTLILNAFRFILPYKADISFNSMSFNRNTVMADAGSYIAGIQYGSFAIAEVKHVFCRLRYKKHYADQIVADSDKLILGRFTFRAFFLNHQDDIAINLTIYDLLSAGIVAGLIFSLDIAYLQELSESSTDPVQNDLESKAGLNAIEKIVEKPLNVQTPLNIAKSKPQVEARVNTLVSQPISSANSIRKISGCMTFSLEYET</sequence>
<dbReference type="KEGG" id="wse:WALSEDRAFT_28794"/>
<keyword evidence="2" id="KW-1185">Reference proteome</keyword>
<name>I4YBU8_WALMC</name>
<evidence type="ECO:0000313" key="1">
    <source>
        <dbReference type="EMBL" id="EIM21440.1"/>
    </source>
</evidence>
<reference evidence="1 2" key="1">
    <citation type="journal article" date="2012" name="Fungal Genet. Biol.">
        <title>The genome of the xerotolerant mold Wallemia sebi reveals adaptations to osmotic stress and suggests cryptic sexual reproduction.</title>
        <authorList>
            <person name="Padamsee M."/>
            <person name="Kumar T.K.A."/>
            <person name="Riley R."/>
            <person name="Binder M."/>
            <person name="Boyd A."/>
            <person name="Calvo A.M."/>
            <person name="Furukawa K."/>
            <person name="Hesse C."/>
            <person name="Hohmann S."/>
            <person name="James T.Y."/>
            <person name="LaButti K."/>
            <person name="Lapidus A."/>
            <person name="Lindquist E."/>
            <person name="Lucas S."/>
            <person name="Miller K."/>
            <person name="Shantappa S."/>
            <person name="Grigoriev I.V."/>
            <person name="Hibbett D.S."/>
            <person name="McLaughlin D.J."/>
            <person name="Spatafora J.W."/>
            <person name="Aime M.C."/>
        </authorList>
    </citation>
    <scope>NUCLEOTIDE SEQUENCE [LARGE SCALE GENOMIC DNA]</scope>
    <source>
        <strain evidence="2">ATCC MYA-4683 / CBS 633.66</strain>
    </source>
</reference>
<dbReference type="AlphaFoldDB" id="I4YBU8"/>
<protein>
    <submittedName>
        <fullName evidence="1">Uncharacterized protein</fullName>
    </submittedName>
</protein>
<dbReference type="RefSeq" id="XP_006958470.1">
    <property type="nucleotide sequence ID" value="XM_006958408.1"/>
</dbReference>
<organism evidence="1 2">
    <name type="scientific">Wallemia mellicola (strain ATCC MYA-4683 / CBS 633.66)</name>
    <name type="common">Wallemia sebi (CBS 633.66)</name>
    <dbReference type="NCBI Taxonomy" id="671144"/>
    <lineage>
        <taxon>Eukaryota</taxon>
        <taxon>Fungi</taxon>
        <taxon>Dikarya</taxon>
        <taxon>Basidiomycota</taxon>
        <taxon>Wallemiomycotina</taxon>
        <taxon>Wallemiomycetes</taxon>
        <taxon>Wallemiales</taxon>
        <taxon>Wallemiaceae</taxon>
        <taxon>Wallemia</taxon>
    </lineage>
</organism>
<proteinExistence type="predicted"/>